<reference evidence="1" key="1">
    <citation type="submission" date="2023-06" db="EMBL/GenBank/DDBJ databases">
        <title>Genome-scale phylogeny and comparative genomics of the fungal order Sordariales.</title>
        <authorList>
            <consortium name="Lawrence Berkeley National Laboratory"/>
            <person name="Hensen N."/>
            <person name="Bonometti L."/>
            <person name="Westerberg I."/>
            <person name="Brannstrom I.O."/>
            <person name="Guillou S."/>
            <person name="Cros-Aarteil S."/>
            <person name="Calhoun S."/>
            <person name="Haridas S."/>
            <person name="Kuo A."/>
            <person name="Mondo S."/>
            <person name="Pangilinan J."/>
            <person name="Riley R."/>
            <person name="Labutti K."/>
            <person name="Andreopoulos B."/>
            <person name="Lipzen A."/>
            <person name="Chen C."/>
            <person name="Yanf M."/>
            <person name="Daum C."/>
            <person name="Ng V."/>
            <person name="Clum A."/>
            <person name="Steindorff A."/>
            <person name="Ohm R."/>
            <person name="Martin F."/>
            <person name="Silar P."/>
            <person name="Natvig D."/>
            <person name="Lalanne C."/>
            <person name="Gautier V."/>
            <person name="Ament-Velasquez S.L."/>
            <person name="Kruys A."/>
            <person name="Hutchinson M.I."/>
            <person name="Powell A.J."/>
            <person name="Barry K."/>
            <person name="Miller A.N."/>
            <person name="Grigoriev I.V."/>
            <person name="Debuchy R."/>
            <person name="Gladieux P."/>
            <person name="Thoren M.H."/>
            <person name="Johannesson H."/>
        </authorList>
    </citation>
    <scope>NUCLEOTIDE SEQUENCE</scope>
    <source>
        <strain evidence="1">SMH4607-1</strain>
    </source>
</reference>
<comment type="caution">
    <text evidence="1">The sequence shown here is derived from an EMBL/GenBank/DDBJ whole genome shotgun (WGS) entry which is preliminary data.</text>
</comment>
<gene>
    <name evidence="1" type="ORF">B0H67DRAFT_120243</name>
</gene>
<dbReference type="EMBL" id="JAUKUA010000002">
    <property type="protein sequence ID" value="KAK0725037.1"/>
    <property type="molecule type" value="Genomic_DNA"/>
</dbReference>
<protein>
    <submittedName>
        <fullName evidence="1">Uncharacterized protein</fullName>
    </submittedName>
</protein>
<accession>A0AA40AZR5</accession>
<proteinExistence type="predicted"/>
<dbReference type="Proteomes" id="UP001172102">
    <property type="component" value="Unassembled WGS sequence"/>
</dbReference>
<name>A0AA40AZR5_9PEZI</name>
<sequence>MQCTHRHRGAAPDMFPEHAKLDLRSNLGSKPCTTDAVRPQAADLAILSPEALAADAVQDIAMVIRCTKLVSHAMGTHSYRGNTGPYLTHSHTSSRPNKMISDFGLGLGLRHSRWLGISSTLQLASSPFDVPRHRSLAATILQPSATSILPCVCLPQPHFLSISRRCALQSSLCWVEITSVLRVVDHPPGYLCRARAPELPLTSRTHTLN</sequence>
<dbReference type="AlphaFoldDB" id="A0AA40AZR5"/>
<evidence type="ECO:0000313" key="1">
    <source>
        <dbReference type="EMBL" id="KAK0725037.1"/>
    </source>
</evidence>
<evidence type="ECO:0000313" key="2">
    <source>
        <dbReference type="Proteomes" id="UP001172102"/>
    </source>
</evidence>
<organism evidence="1 2">
    <name type="scientific">Lasiosphaeris hirsuta</name>
    <dbReference type="NCBI Taxonomy" id="260670"/>
    <lineage>
        <taxon>Eukaryota</taxon>
        <taxon>Fungi</taxon>
        <taxon>Dikarya</taxon>
        <taxon>Ascomycota</taxon>
        <taxon>Pezizomycotina</taxon>
        <taxon>Sordariomycetes</taxon>
        <taxon>Sordariomycetidae</taxon>
        <taxon>Sordariales</taxon>
        <taxon>Lasiosphaeriaceae</taxon>
        <taxon>Lasiosphaeris</taxon>
    </lineage>
</organism>
<keyword evidence="2" id="KW-1185">Reference proteome</keyword>